<proteinExistence type="predicted"/>
<organism evidence="1 2">
    <name type="scientific">Rhizobium leguminosarum</name>
    <dbReference type="NCBI Taxonomy" id="384"/>
    <lineage>
        <taxon>Bacteria</taxon>
        <taxon>Pseudomonadati</taxon>
        <taxon>Pseudomonadota</taxon>
        <taxon>Alphaproteobacteria</taxon>
        <taxon>Hyphomicrobiales</taxon>
        <taxon>Rhizobiaceae</taxon>
        <taxon>Rhizobium/Agrobacterium group</taxon>
        <taxon>Rhizobium</taxon>
    </lineage>
</organism>
<dbReference type="AlphaFoldDB" id="A0A1B1CHV6"/>
<dbReference type="EMBL" id="CP016287">
    <property type="protein sequence ID" value="ANP89342.1"/>
    <property type="molecule type" value="Genomic_DNA"/>
</dbReference>
<accession>A0A1B1CHV6</accession>
<name>A0A1B1CHV6_RHILE</name>
<geneLocation type="plasmid" evidence="1 2">
    <name>unnamed1</name>
</geneLocation>
<dbReference type="Proteomes" id="UP000092691">
    <property type="component" value="Plasmid unnamed1"/>
</dbReference>
<evidence type="ECO:0000313" key="2">
    <source>
        <dbReference type="Proteomes" id="UP000092691"/>
    </source>
</evidence>
<protein>
    <submittedName>
        <fullName evidence="1">Uncharacterized protein</fullName>
    </submittedName>
</protein>
<reference evidence="1 2" key="1">
    <citation type="submission" date="2016-06" db="EMBL/GenBank/DDBJ databases">
        <title>Microsymbionts genomes from the relict species Vavilovia formosa.</title>
        <authorList>
            <person name="Chirak E."/>
            <person name="Kimeklis A."/>
            <person name="Andronov E."/>
        </authorList>
    </citation>
    <scope>NUCLEOTIDE SEQUENCE [LARGE SCALE GENOMIC DNA]</scope>
    <source>
        <strain evidence="1 2">Vaf10</strain>
        <plasmid evidence="2">Plasmid unnamed1</plasmid>
    </source>
</reference>
<keyword evidence="1" id="KW-0614">Plasmid</keyword>
<gene>
    <name evidence="1" type="ORF">BA011_26640</name>
</gene>
<evidence type="ECO:0000313" key="1">
    <source>
        <dbReference type="EMBL" id="ANP89342.1"/>
    </source>
</evidence>
<sequence>MANKMARIVWASAILIPLHEARRKGLDRPVRFNRRDMLSAILPIARCLFLLPPRQRSAAVPYRQESEAGA</sequence>